<protein>
    <recommendedName>
        <fullName evidence="4">SipW-cognate class signal peptide</fullName>
    </recommendedName>
</protein>
<evidence type="ECO:0000313" key="3">
    <source>
        <dbReference type="Proteomes" id="UP000184080"/>
    </source>
</evidence>
<gene>
    <name evidence="2" type="ORF">SAMN05444401_2218</name>
</gene>
<dbReference type="EMBL" id="FQZO01000003">
    <property type="protein sequence ID" value="SHJ12645.1"/>
    <property type="molecule type" value="Genomic_DNA"/>
</dbReference>
<keyword evidence="3" id="KW-1185">Reference proteome</keyword>
<keyword evidence="1" id="KW-0732">Signal</keyword>
<sequence length="227" mass="25375">MKKVRFLLLIMTLALMMSGVGYAAWSESLSINSIIRTGELDVRFVEDTTGQGGRGSEYVIPSMRIVDKNEKSHKVEVSLDNMYPGSWAMFKIKGVNSGTIPAKFEKVKVEFSGDKNLLSYLTFQAGVSIDTDGDGKFDKVSDFKGALSDLESLFNKSIENELKNTAMNPKNSGTFVLGVPFEKANDIEKKGIKDDYIIIRMDEKAPNDLKQKILNFNLDISFKQFNK</sequence>
<organism evidence="2 3">
    <name type="scientific">Clostridium amylolyticum</name>
    <dbReference type="NCBI Taxonomy" id="1121298"/>
    <lineage>
        <taxon>Bacteria</taxon>
        <taxon>Bacillati</taxon>
        <taxon>Bacillota</taxon>
        <taxon>Clostridia</taxon>
        <taxon>Eubacteriales</taxon>
        <taxon>Clostridiaceae</taxon>
        <taxon>Clostridium</taxon>
    </lineage>
</organism>
<proteinExistence type="predicted"/>
<feature type="chain" id="PRO_5012838926" description="SipW-cognate class signal peptide" evidence="1">
    <location>
        <begin position="24"/>
        <end position="227"/>
    </location>
</feature>
<accession>A0A1M6GRP1</accession>
<evidence type="ECO:0008006" key="4">
    <source>
        <dbReference type="Google" id="ProtNLM"/>
    </source>
</evidence>
<evidence type="ECO:0000313" key="2">
    <source>
        <dbReference type="EMBL" id="SHJ12645.1"/>
    </source>
</evidence>
<feature type="signal peptide" evidence="1">
    <location>
        <begin position="1"/>
        <end position="23"/>
    </location>
</feature>
<name>A0A1M6GRP1_9CLOT</name>
<dbReference type="Proteomes" id="UP000184080">
    <property type="component" value="Unassembled WGS sequence"/>
</dbReference>
<evidence type="ECO:0000256" key="1">
    <source>
        <dbReference type="SAM" id="SignalP"/>
    </source>
</evidence>
<reference evidence="2 3" key="1">
    <citation type="submission" date="2016-11" db="EMBL/GenBank/DDBJ databases">
        <authorList>
            <person name="Jaros S."/>
            <person name="Januszkiewicz K."/>
            <person name="Wedrychowicz H."/>
        </authorList>
    </citation>
    <scope>NUCLEOTIDE SEQUENCE [LARGE SCALE GENOMIC DNA]</scope>
    <source>
        <strain evidence="2 3">DSM 21864</strain>
    </source>
</reference>
<dbReference type="RefSeq" id="WP_073006475.1">
    <property type="nucleotide sequence ID" value="NZ_FQZO01000003.1"/>
</dbReference>
<dbReference type="OrthoDB" id="1955180at2"/>
<dbReference type="AlphaFoldDB" id="A0A1M6GRP1"/>